<keyword evidence="2" id="KW-1185">Reference proteome</keyword>
<organism evidence="1 2">
    <name type="scientific">Pseudomonas brassicae</name>
    <dbReference type="NCBI Taxonomy" id="2708063"/>
    <lineage>
        <taxon>Bacteria</taxon>
        <taxon>Pseudomonadati</taxon>
        <taxon>Pseudomonadota</taxon>
        <taxon>Gammaproteobacteria</taxon>
        <taxon>Pseudomonadales</taxon>
        <taxon>Pseudomonadaceae</taxon>
        <taxon>Pseudomonas</taxon>
    </lineage>
</organism>
<evidence type="ECO:0000313" key="2">
    <source>
        <dbReference type="Proteomes" id="UP000482634"/>
    </source>
</evidence>
<reference evidence="1 2" key="1">
    <citation type="submission" date="2020-02" db="EMBL/GenBank/DDBJ databases">
        <title>Broccoli isolated Pseudomonas sp.</title>
        <authorList>
            <person name="Fujikawa T."/>
            <person name="Sawada H."/>
        </authorList>
    </citation>
    <scope>NUCLEOTIDE SEQUENCE [LARGE SCALE GENOMIC DNA]</scope>
    <source>
        <strain evidence="1 2">MAFF212427</strain>
    </source>
</reference>
<accession>A0A6B3NP95</accession>
<dbReference type="AlphaFoldDB" id="A0A6B3NP95"/>
<sequence length="102" mass="11403">MFALETAPTAGGKKYAQPSLRQATLQGWGTVEKIGLRDFSTPTSPMLTPTLFYLNWRTTASNVQVFLTLRNSSGTSDRHLGRLQRVVPATCVRPMKKREIFC</sequence>
<comment type="caution">
    <text evidence="1">The sequence shown here is derived from an EMBL/GenBank/DDBJ whole genome shotgun (WGS) entry which is preliminary data.</text>
</comment>
<dbReference type="Proteomes" id="UP000482634">
    <property type="component" value="Unassembled WGS sequence"/>
</dbReference>
<gene>
    <name evidence="1" type="ORF">G3436_05525</name>
</gene>
<evidence type="ECO:0000313" key="1">
    <source>
        <dbReference type="EMBL" id="NER63453.1"/>
    </source>
</evidence>
<name>A0A6B3NP95_9PSED</name>
<protein>
    <submittedName>
        <fullName evidence="1">Uncharacterized protein</fullName>
    </submittedName>
</protein>
<dbReference type="RefSeq" id="WP_163942195.1">
    <property type="nucleotide sequence ID" value="NZ_JAAHBU010000058.1"/>
</dbReference>
<proteinExistence type="predicted"/>
<dbReference type="EMBL" id="JAAHBU010000058">
    <property type="protein sequence ID" value="NER63453.1"/>
    <property type="molecule type" value="Genomic_DNA"/>
</dbReference>